<dbReference type="EMBL" id="BGPR01056472">
    <property type="protein sequence ID" value="GBO32963.1"/>
    <property type="molecule type" value="Genomic_DNA"/>
</dbReference>
<dbReference type="InterPro" id="IPR013103">
    <property type="entry name" value="RVT_2"/>
</dbReference>
<dbReference type="OrthoDB" id="6430953at2759"/>
<dbReference type="Proteomes" id="UP000499080">
    <property type="component" value="Unassembled WGS sequence"/>
</dbReference>
<protein>
    <recommendedName>
        <fullName evidence="1">Reverse transcriptase Ty1/copia-type domain-containing protein</fullName>
    </recommendedName>
</protein>
<organism evidence="2 3">
    <name type="scientific">Araneus ventricosus</name>
    <name type="common">Orbweaver spider</name>
    <name type="synonym">Epeira ventricosa</name>
    <dbReference type="NCBI Taxonomy" id="182803"/>
    <lineage>
        <taxon>Eukaryota</taxon>
        <taxon>Metazoa</taxon>
        <taxon>Ecdysozoa</taxon>
        <taxon>Arthropoda</taxon>
        <taxon>Chelicerata</taxon>
        <taxon>Arachnida</taxon>
        <taxon>Araneae</taxon>
        <taxon>Araneomorphae</taxon>
        <taxon>Entelegynae</taxon>
        <taxon>Araneoidea</taxon>
        <taxon>Araneidae</taxon>
        <taxon>Araneus</taxon>
    </lineage>
</organism>
<name>A0A4Y2W5K7_ARAVE</name>
<sequence length="110" mass="12904">MATVRSILSIAANERMHLIQFDVCSSFLYGKLEEAIYMQQPEGYSDGTDRVCKLKRSLYGLKQASRYWNKHFGEFFFLSELGFKTSEADSCLYIRDKDEKKLIVCMWMMD</sequence>
<comment type="caution">
    <text evidence="2">The sequence shown here is derived from an EMBL/GenBank/DDBJ whole genome shotgun (WGS) entry which is preliminary data.</text>
</comment>
<feature type="domain" description="Reverse transcriptase Ty1/copia-type" evidence="1">
    <location>
        <begin position="3"/>
        <end position="109"/>
    </location>
</feature>
<proteinExistence type="predicted"/>
<dbReference type="Pfam" id="PF07727">
    <property type="entry name" value="RVT_2"/>
    <property type="match status" value="1"/>
</dbReference>
<reference evidence="2 3" key="1">
    <citation type="journal article" date="2019" name="Sci. Rep.">
        <title>Orb-weaving spider Araneus ventricosus genome elucidates the spidroin gene catalogue.</title>
        <authorList>
            <person name="Kono N."/>
            <person name="Nakamura H."/>
            <person name="Ohtoshi R."/>
            <person name="Moran D.A.P."/>
            <person name="Shinohara A."/>
            <person name="Yoshida Y."/>
            <person name="Fujiwara M."/>
            <person name="Mori M."/>
            <person name="Tomita M."/>
            <person name="Arakawa K."/>
        </authorList>
    </citation>
    <scope>NUCLEOTIDE SEQUENCE [LARGE SCALE GENOMIC DNA]</scope>
</reference>
<accession>A0A4Y2W5K7</accession>
<dbReference type="AlphaFoldDB" id="A0A4Y2W5K7"/>
<evidence type="ECO:0000259" key="1">
    <source>
        <dbReference type="Pfam" id="PF07727"/>
    </source>
</evidence>
<keyword evidence="3" id="KW-1185">Reference proteome</keyword>
<gene>
    <name evidence="2" type="ORF">AVEN_172951_1</name>
</gene>
<evidence type="ECO:0000313" key="3">
    <source>
        <dbReference type="Proteomes" id="UP000499080"/>
    </source>
</evidence>
<evidence type="ECO:0000313" key="2">
    <source>
        <dbReference type="EMBL" id="GBO32963.1"/>
    </source>
</evidence>